<dbReference type="PANTHER" id="PTHR36834">
    <property type="entry name" value="MEMBRANE PROTEIN-RELATED"/>
    <property type="match status" value="1"/>
</dbReference>
<feature type="transmembrane region" description="Helical" evidence="1">
    <location>
        <begin position="6"/>
        <end position="32"/>
    </location>
</feature>
<dbReference type="InterPro" id="IPR006976">
    <property type="entry name" value="VanZ-like"/>
</dbReference>
<evidence type="ECO:0000313" key="3">
    <source>
        <dbReference type="EMBL" id="EPR09415.1"/>
    </source>
</evidence>
<organism evidence="3 4">
    <name type="scientific">Ruminiclostridium papyrosolvens C7</name>
    <dbReference type="NCBI Taxonomy" id="1330534"/>
    <lineage>
        <taxon>Bacteria</taxon>
        <taxon>Bacillati</taxon>
        <taxon>Bacillota</taxon>
        <taxon>Clostridia</taxon>
        <taxon>Eubacteriales</taxon>
        <taxon>Oscillospiraceae</taxon>
        <taxon>Ruminiclostridium</taxon>
    </lineage>
</organism>
<feature type="transmembrane region" description="Helical" evidence="1">
    <location>
        <begin position="110"/>
        <end position="131"/>
    </location>
</feature>
<keyword evidence="1" id="KW-0472">Membrane</keyword>
<feature type="transmembrane region" description="Helical" evidence="1">
    <location>
        <begin position="137"/>
        <end position="154"/>
    </location>
</feature>
<dbReference type="InterPro" id="IPR053150">
    <property type="entry name" value="Teicoplanin_resist-assoc"/>
</dbReference>
<evidence type="ECO:0000259" key="2">
    <source>
        <dbReference type="Pfam" id="PF04892"/>
    </source>
</evidence>
<feature type="domain" description="VanZ-like" evidence="2">
    <location>
        <begin position="19"/>
        <end position="155"/>
    </location>
</feature>
<keyword evidence="1" id="KW-0812">Transmembrane</keyword>
<name>U4QZH3_9FIRM</name>
<evidence type="ECO:0000313" key="4">
    <source>
        <dbReference type="Proteomes" id="UP000016860"/>
    </source>
</evidence>
<sequence length="162" mass="18566">MPNKKLILISLRFIFWGLFILYLLIIVNVIVFKDGKALIMAEFGRQIPLSQRITSINYIPFINTIIPYLKGEPSTRIAMENILGNTVAFSPFGFFLPVLFRFCKRFTATILLSICFSLLIELVQFIFCLGSCDIDDIILNVLGSLLGYGVYRLFRSLYFNTL</sequence>
<dbReference type="Proteomes" id="UP000016860">
    <property type="component" value="Unassembled WGS sequence"/>
</dbReference>
<feature type="transmembrane region" description="Helical" evidence="1">
    <location>
        <begin position="82"/>
        <end position="103"/>
    </location>
</feature>
<accession>U4QZH3</accession>
<comment type="caution">
    <text evidence="3">The sequence shown here is derived from an EMBL/GenBank/DDBJ whole genome shotgun (WGS) entry which is preliminary data.</text>
</comment>
<dbReference type="Pfam" id="PF04892">
    <property type="entry name" value="VanZ"/>
    <property type="match status" value="1"/>
</dbReference>
<protein>
    <recommendedName>
        <fullName evidence="2">VanZ-like domain-containing protein</fullName>
    </recommendedName>
</protein>
<dbReference type="OrthoDB" id="4822551at2"/>
<dbReference type="STRING" id="1330534.L323_17500"/>
<gene>
    <name evidence="3" type="ORF">L323_17500</name>
</gene>
<proteinExistence type="predicted"/>
<dbReference type="RefSeq" id="WP_020816888.1">
    <property type="nucleotide sequence ID" value="NZ_ATAY01000088.1"/>
</dbReference>
<dbReference type="AlphaFoldDB" id="U4QZH3"/>
<reference evidence="3 4" key="1">
    <citation type="journal article" date="2013" name="Genome Announc.">
        <title>Draft Genome Sequence of the Cellulolytic Bacterium Clostridium papyrosolvens C7 (ATCC 700395).</title>
        <authorList>
            <person name="Zepeda V."/>
            <person name="Dassa B."/>
            <person name="Borovok I."/>
            <person name="Lamed R."/>
            <person name="Bayer E.A."/>
            <person name="Cate J.H."/>
        </authorList>
    </citation>
    <scope>NUCLEOTIDE SEQUENCE [LARGE SCALE GENOMIC DNA]</scope>
    <source>
        <strain evidence="3 4">C7</strain>
    </source>
</reference>
<dbReference type="PANTHER" id="PTHR36834:SF1">
    <property type="entry name" value="INTEGRAL MEMBRANE PROTEIN"/>
    <property type="match status" value="1"/>
</dbReference>
<keyword evidence="1" id="KW-1133">Transmembrane helix</keyword>
<evidence type="ECO:0000256" key="1">
    <source>
        <dbReference type="SAM" id="Phobius"/>
    </source>
</evidence>
<dbReference type="EMBL" id="ATAY01000088">
    <property type="protein sequence ID" value="EPR09415.1"/>
    <property type="molecule type" value="Genomic_DNA"/>
</dbReference>